<name>A0A0A9H969_ARUDO</name>
<protein>
    <submittedName>
        <fullName evidence="1">Uncharacterized protein</fullName>
    </submittedName>
</protein>
<sequence>MDQGLKKWNSENPWSGYKPISVAWAVDVPKVISFIKKLLIAT</sequence>
<dbReference type="AlphaFoldDB" id="A0A0A9H969"/>
<proteinExistence type="predicted"/>
<organism evidence="1">
    <name type="scientific">Arundo donax</name>
    <name type="common">Giant reed</name>
    <name type="synonym">Donax arundinaceus</name>
    <dbReference type="NCBI Taxonomy" id="35708"/>
    <lineage>
        <taxon>Eukaryota</taxon>
        <taxon>Viridiplantae</taxon>
        <taxon>Streptophyta</taxon>
        <taxon>Embryophyta</taxon>
        <taxon>Tracheophyta</taxon>
        <taxon>Spermatophyta</taxon>
        <taxon>Magnoliopsida</taxon>
        <taxon>Liliopsida</taxon>
        <taxon>Poales</taxon>
        <taxon>Poaceae</taxon>
        <taxon>PACMAD clade</taxon>
        <taxon>Arundinoideae</taxon>
        <taxon>Arundineae</taxon>
        <taxon>Arundo</taxon>
    </lineage>
</organism>
<reference evidence="1" key="2">
    <citation type="journal article" date="2015" name="Data Brief">
        <title>Shoot transcriptome of the giant reed, Arundo donax.</title>
        <authorList>
            <person name="Barrero R.A."/>
            <person name="Guerrero F.D."/>
            <person name="Moolhuijzen P."/>
            <person name="Goolsby J.A."/>
            <person name="Tidwell J."/>
            <person name="Bellgard S.E."/>
            <person name="Bellgard M.I."/>
        </authorList>
    </citation>
    <scope>NUCLEOTIDE SEQUENCE</scope>
    <source>
        <tissue evidence="1">Shoot tissue taken approximately 20 cm above the soil surface</tissue>
    </source>
</reference>
<evidence type="ECO:0000313" key="1">
    <source>
        <dbReference type="EMBL" id="JAE33287.1"/>
    </source>
</evidence>
<reference evidence="1" key="1">
    <citation type="submission" date="2014-09" db="EMBL/GenBank/DDBJ databases">
        <authorList>
            <person name="Magalhaes I.L.F."/>
            <person name="Oliveira U."/>
            <person name="Santos F.R."/>
            <person name="Vidigal T.H.D.A."/>
            <person name="Brescovit A.D."/>
            <person name="Santos A.J."/>
        </authorList>
    </citation>
    <scope>NUCLEOTIDE SEQUENCE</scope>
    <source>
        <tissue evidence="1">Shoot tissue taken approximately 20 cm above the soil surface</tissue>
    </source>
</reference>
<dbReference type="EMBL" id="GBRH01164609">
    <property type="protein sequence ID" value="JAE33287.1"/>
    <property type="molecule type" value="Transcribed_RNA"/>
</dbReference>
<accession>A0A0A9H969</accession>